<dbReference type="GO" id="GO:0006083">
    <property type="term" value="P:acetate metabolic process"/>
    <property type="evidence" value="ECO:0007669"/>
    <property type="project" value="InterPro"/>
</dbReference>
<sequence length="440" mass="48885">MLDFEKIYGDKLISVEEALNKINSGDEIVSALAGAEPSSILEKLHTIAPRVKDITVVTCLPMGDYEYFINPAYKENFKMEGWFYSTGMRKVHKYGHISYIPNHLHLAAAKRLSYRKPDVFIGTAAPMDRNGYLSLSLSVTYEREMIDNAGITIIEVNKNMPRTFGDTIVHITDIDYVVESSNPVPELPYLEPTDKDRQIGKHITDLIDDGSTIQLGIGRIPNAVTVELMHKRDLGVHTEMLTDGMVDLFYAGVITGRKKTLMPGKMVATFALGSRKLYDFIDNNPAVALMKGSWTNNPYVIGKNYKMVSINTTLEVDLTGQCCSESIGHRQFSGTGGQADTAKGAQYSEGGKSIIALYSTAEVKSEDGNGKKTISKIVTTLTPGAAVSLSRNDVDYVVTEYGVAELKGTPIRERVKRLIKIAHPEFREKLEWEARKLMIW</sequence>
<dbReference type="Pfam" id="PF02550">
    <property type="entry name" value="AcetylCoA_hydro"/>
    <property type="match status" value="1"/>
</dbReference>
<dbReference type="AlphaFoldDB" id="A0A8A0RKN8"/>
<proteinExistence type="inferred from homology"/>
<evidence type="ECO:0000259" key="4">
    <source>
        <dbReference type="Pfam" id="PF13336"/>
    </source>
</evidence>
<feature type="domain" description="Acetyl-CoA hydrolase/transferase N-terminal" evidence="3">
    <location>
        <begin position="11"/>
        <end position="185"/>
    </location>
</feature>
<dbReference type="InterPro" id="IPR003702">
    <property type="entry name" value="ActCoA_hydro_N"/>
</dbReference>
<dbReference type="InterPro" id="IPR046433">
    <property type="entry name" value="ActCoA_hydro"/>
</dbReference>
<dbReference type="InterPro" id="IPR037171">
    <property type="entry name" value="NagB/RpiA_transferase-like"/>
</dbReference>
<organism evidence="5 6">
    <name type="scientific">Koleobacter methoxysyntrophicus</name>
    <dbReference type="NCBI Taxonomy" id="2751313"/>
    <lineage>
        <taxon>Bacteria</taxon>
        <taxon>Bacillati</taxon>
        <taxon>Bacillota</taxon>
        <taxon>Clostridia</taxon>
        <taxon>Koleobacterales</taxon>
        <taxon>Koleobacteraceae</taxon>
        <taxon>Koleobacter</taxon>
    </lineage>
</organism>
<accession>A0A8A0RKN8</accession>
<keyword evidence="2 5" id="KW-0808">Transferase</keyword>
<dbReference type="GO" id="GO:0008775">
    <property type="term" value="F:acetate CoA-transferase activity"/>
    <property type="evidence" value="ECO:0007669"/>
    <property type="project" value="InterPro"/>
</dbReference>
<reference evidence="5" key="1">
    <citation type="submission" date="2020-07" db="EMBL/GenBank/DDBJ databases">
        <title>Koleobacter methoxysyntrophicus gen. nov., sp. nov., a novel anaerobic bacterium isolated from deep subsurface oil field and proposal of Koleobacterales ord. nov. in the phylum Firmicutes.</title>
        <authorList>
            <person name="Sakamoto S."/>
            <person name="Tamaki H."/>
        </authorList>
    </citation>
    <scope>NUCLEOTIDE SEQUENCE</scope>
    <source>
        <strain evidence="5">NRmbB1</strain>
    </source>
</reference>
<dbReference type="InterPro" id="IPR026888">
    <property type="entry name" value="AcetylCoA_hyd_C"/>
</dbReference>
<feature type="domain" description="Acetyl-CoA hydrolase/transferase C-terminal" evidence="4">
    <location>
        <begin position="273"/>
        <end position="433"/>
    </location>
</feature>
<comment type="similarity">
    <text evidence="1">Belongs to the acetyl-CoA hydrolase/transferase family.</text>
</comment>
<evidence type="ECO:0000259" key="3">
    <source>
        <dbReference type="Pfam" id="PF02550"/>
    </source>
</evidence>
<dbReference type="EC" id="2.8.3.-" evidence="5"/>
<dbReference type="InterPro" id="IPR038460">
    <property type="entry name" value="AcetylCoA_hyd_C_sf"/>
</dbReference>
<dbReference type="SUPFAM" id="SSF100950">
    <property type="entry name" value="NagB/RpiA/CoA transferase-like"/>
    <property type="match status" value="2"/>
</dbReference>
<evidence type="ECO:0000256" key="1">
    <source>
        <dbReference type="ARBA" id="ARBA00009632"/>
    </source>
</evidence>
<dbReference type="PANTHER" id="PTHR21432:SF20">
    <property type="entry name" value="ACETYL-COA HYDROLASE"/>
    <property type="match status" value="1"/>
</dbReference>
<dbReference type="Gene3D" id="3.40.1080.20">
    <property type="entry name" value="Acetyl-CoA hydrolase/transferase C-terminal domain"/>
    <property type="match status" value="1"/>
</dbReference>
<keyword evidence="6" id="KW-1185">Reference proteome</keyword>
<dbReference type="Proteomes" id="UP000662904">
    <property type="component" value="Chromosome"/>
</dbReference>
<dbReference type="PANTHER" id="PTHR21432">
    <property type="entry name" value="ACETYL-COA HYDROLASE-RELATED"/>
    <property type="match status" value="1"/>
</dbReference>
<protein>
    <submittedName>
        <fullName evidence="5">Butanoate coenzyme A-transferase</fullName>
        <ecNumber evidence="5">2.8.3.-</ecNumber>
    </submittedName>
</protein>
<dbReference type="Gene3D" id="3.30.750.70">
    <property type="entry name" value="4-hydroxybutyrate coenzyme like domains"/>
    <property type="match status" value="1"/>
</dbReference>
<gene>
    <name evidence="5" type="ORF">H0A61_00367</name>
</gene>
<dbReference type="Pfam" id="PF13336">
    <property type="entry name" value="AcetylCoA_hyd_C"/>
    <property type="match status" value="1"/>
</dbReference>
<evidence type="ECO:0000313" key="5">
    <source>
        <dbReference type="EMBL" id="QSQ08047.1"/>
    </source>
</evidence>
<dbReference type="Gene3D" id="3.40.1080.10">
    <property type="entry name" value="Glutaconate Coenzyme A-transferase"/>
    <property type="match status" value="1"/>
</dbReference>
<dbReference type="EMBL" id="CP059066">
    <property type="protein sequence ID" value="QSQ08047.1"/>
    <property type="molecule type" value="Genomic_DNA"/>
</dbReference>
<dbReference type="KEGG" id="kme:H0A61_00367"/>
<evidence type="ECO:0000256" key="2">
    <source>
        <dbReference type="ARBA" id="ARBA00022679"/>
    </source>
</evidence>
<name>A0A8A0RKN8_9FIRM</name>
<evidence type="ECO:0000313" key="6">
    <source>
        <dbReference type="Proteomes" id="UP000662904"/>
    </source>
</evidence>